<keyword evidence="3 6" id="KW-0812">Transmembrane</keyword>
<gene>
    <name evidence="8" type="ORF">QTH91_01690</name>
</gene>
<dbReference type="EMBL" id="JASZYV010000001">
    <property type="protein sequence ID" value="MDM0043183.1"/>
    <property type="molecule type" value="Genomic_DNA"/>
</dbReference>
<keyword evidence="9" id="KW-1185">Reference proteome</keyword>
<evidence type="ECO:0000256" key="5">
    <source>
        <dbReference type="ARBA" id="ARBA00023136"/>
    </source>
</evidence>
<feature type="compositionally biased region" description="Basic and acidic residues" evidence="7">
    <location>
        <begin position="256"/>
        <end position="272"/>
    </location>
</feature>
<evidence type="ECO:0000313" key="9">
    <source>
        <dbReference type="Proteomes" id="UP001174908"/>
    </source>
</evidence>
<feature type="region of interest" description="Disordered" evidence="7">
    <location>
        <begin position="158"/>
        <end position="293"/>
    </location>
</feature>
<proteinExistence type="inferred from homology"/>
<dbReference type="InterPro" id="IPR045214">
    <property type="entry name" value="Surf1/Surf4"/>
</dbReference>
<feature type="transmembrane region" description="Helical" evidence="6">
    <location>
        <begin position="340"/>
        <end position="361"/>
    </location>
</feature>
<dbReference type="RefSeq" id="WP_286658305.1">
    <property type="nucleotide sequence ID" value="NZ_JBHTJD010000014.1"/>
</dbReference>
<organism evidence="8 9">
    <name type="scientific">Variovorax dokdonensis</name>
    <dbReference type="NCBI Taxonomy" id="344883"/>
    <lineage>
        <taxon>Bacteria</taxon>
        <taxon>Pseudomonadati</taxon>
        <taxon>Pseudomonadota</taxon>
        <taxon>Betaproteobacteria</taxon>
        <taxon>Burkholderiales</taxon>
        <taxon>Comamonadaceae</taxon>
        <taxon>Variovorax</taxon>
    </lineage>
</organism>
<evidence type="ECO:0000256" key="3">
    <source>
        <dbReference type="ARBA" id="ARBA00022692"/>
    </source>
</evidence>
<keyword evidence="4 6" id="KW-1133">Transmembrane helix</keyword>
<feature type="compositionally biased region" description="Polar residues" evidence="7">
    <location>
        <begin position="236"/>
        <end position="255"/>
    </location>
</feature>
<dbReference type="InterPro" id="IPR002994">
    <property type="entry name" value="Surf1/Shy1"/>
</dbReference>
<dbReference type="PANTHER" id="PTHR23427">
    <property type="entry name" value="SURFEIT LOCUS PROTEIN"/>
    <property type="match status" value="1"/>
</dbReference>
<feature type="compositionally biased region" description="Polar residues" evidence="7">
    <location>
        <begin position="276"/>
        <end position="290"/>
    </location>
</feature>
<evidence type="ECO:0000256" key="1">
    <source>
        <dbReference type="ARBA" id="ARBA00004370"/>
    </source>
</evidence>
<comment type="caution">
    <text evidence="6">Lacks conserved residue(s) required for the propagation of feature annotation.</text>
</comment>
<dbReference type="Pfam" id="PF02104">
    <property type="entry name" value="SURF1"/>
    <property type="match status" value="1"/>
</dbReference>
<dbReference type="PANTHER" id="PTHR23427:SF2">
    <property type="entry name" value="SURFEIT LOCUS PROTEIN 1"/>
    <property type="match status" value="1"/>
</dbReference>
<feature type="compositionally biased region" description="Low complexity" evidence="7">
    <location>
        <begin position="161"/>
        <end position="202"/>
    </location>
</feature>
<sequence length="374" mass="40362">MAPLSPSPRRSWRWLILLLALALVATGILLGRWQLNRASQKEAIQAQIAAQGKLEPLTQAQFLAMDDPLASVHRRVKLRGLWLVPQTVYLDNRQMNGVPGFFVLTPFALEGTEQTVMIQRGWIQRNFEDRISLQPVQTPPGLVEVEAVIATPPAHLLELGSPASSEPGSSSAIPAPAATQAAPSTSPAQTAPSATSAPKTTTDVQIDPPTDKSVTDIPIAPRLVPTPADPEPASQPPASSVATTPLPSKALQAQASRDKAAPDKPLQGDEARNAVSVRNGTAGPSPSAIRQNLDLDAYRRETGLPLRTGFSLQQVGPASEGLKRDWPAPALGIDRHYGYAFQWFCLSAVVAILYVWFQLIAPFRRTRRARRLHG</sequence>
<evidence type="ECO:0000256" key="4">
    <source>
        <dbReference type="ARBA" id="ARBA00022989"/>
    </source>
</evidence>
<evidence type="ECO:0000256" key="6">
    <source>
        <dbReference type="RuleBase" id="RU363076"/>
    </source>
</evidence>
<comment type="subcellular location">
    <subcellularLocation>
        <location evidence="6">Cell membrane</location>
        <topology evidence="6">Multi-pass membrane protein</topology>
    </subcellularLocation>
    <subcellularLocation>
        <location evidence="1">Membrane</location>
    </subcellularLocation>
</comment>
<keyword evidence="5 6" id="KW-0472">Membrane</keyword>
<comment type="similarity">
    <text evidence="2 6">Belongs to the SURF1 family.</text>
</comment>
<evidence type="ECO:0000256" key="7">
    <source>
        <dbReference type="SAM" id="MobiDB-lite"/>
    </source>
</evidence>
<keyword evidence="6" id="KW-1003">Cell membrane</keyword>
<accession>A0ABT7N5H0</accession>
<evidence type="ECO:0000256" key="2">
    <source>
        <dbReference type="ARBA" id="ARBA00007165"/>
    </source>
</evidence>
<dbReference type="CDD" id="cd06662">
    <property type="entry name" value="SURF1"/>
    <property type="match status" value="1"/>
</dbReference>
<reference evidence="8" key="1">
    <citation type="submission" date="2023-06" db="EMBL/GenBank/DDBJ databases">
        <authorList>
            <person name="Jiang Y."/>
            <person name="Liu Q."/>
        </authorList>
    </citation>
    <scope>NUCLEOTIDE SEQUENCE</scope>
    <source>
        <strain evidence="8">CGMCC 1.12089</strain>
    </source>
</reference>
<comment type="caution">
    <text evidence="8">The sequence shown here is derived from an EMBL/GenBank/DDBJ whole genome shotgun (WGS) entry which is preliminary data.</text>
</comment>
<name>A0ABT7N5H0_9BURK</name>
<dbReference type="Proteomes" id="UP001174908">
    <property type="component" value="Unassembled WGS sequence"/>
</dbReference>
<evidence type="ECO:0000313" key="8">
    <source>
        <dbReference type="EMBL" id="MDM0043183.1"/>
    </source>
</evidence>
<dbReference type="PROSITE" id="PS50895">
    <property type="entry name" value="SURF1"/>
    <property type="match status" value="1"/>
</dbReference>
<protein>
    <recommendedName>
        <fullName evidence="6">SURF1-like protein</fullName>
    </recommendedName>
</protein>